<dbReference type="PANTHER" id="PTHR12677">
    <property type="entry name" value="GOLGI APPARATUS MEMBRANE PROTEIN TVP38-RELATED"/>
    <property type="match status" value="1"/>
</dbReference>
<feature type="transmembrane region" description="Helical" evidence="7">
    <location>
        <begin position="389"/>
        <end position="414"/>
    </location>
</feature>
<evidence type="ECO:0000256" key="1">
    <source>
        <dbReference type="ARBA" id="ARBA00004651"/>
    </source>
</evidence>
<name>A0ABD3PPH9_9STRA</name>
<evidence type="ECO:0000256" key="5">
    <source>
        <dbReference type="ARBA" id="ARBA00023136"/>
    </source>
</evidence>
<reference evidence="9 10" key="1">
    <citation type="submission" date="2024-10" db="EMBL/GenBank/DDBJ databases">
        <title>Updated reference genomes for cyclostephanoid diatoms.</title>
        <authorList>
            <person name="Roberts W.R."/>
            <person name="Alverson A.J."/>
        </authorList>
    </citation>
    <scope>NUCLEOTIDE SEQUENCE [LARGE SCALE GENOMIC DNA]</scope>
    <source>
        <strain evidence="9 10">AJA010-31</strain>
    </source>
</reference>
<keyword evidence="5 7" id="KW-0472">Membrane</keyword>
<feature type="compositionally biased region" description="Polar residues" evidence="6">
    <location>
        <begin position="61"/>
        <end position="79"/>
    </location>
</feature>
<gene>
    <name evidence="9" type="ORF">ACHAWO_002808</name>
</gene>
<feature type="transmembrane region" description="Helical" evidence="7">
    <location>
        <begin position="342"/>
        <end position="369"/>
    </location>
</feature>
<keyword evidence="2" id="KW-1003">Cell membrane</keyword>
<evidence type="ECO:0000259" key="8">
    <source>
        <dbReference type="Pfam" id="PF09335"/>
    </source>
</evidence>
<dbReference type="InterPro" id="IPR032816">
    <property type="entry name" value="VTT_dom"/>
</dbReference>
<organism evidence="9 10">
    <name type="scientific">Cyclotella atomus</name>
    <dbReference type="NCBI Taxonomy" id="382360"/>
    <lineage>
        <taxon>Eukaryota</taxon>
        <taxon>Sar</taxon>
        <taxon>Stramenopiles</taxon>
        <taxon>Ochrophyta</taxon>
        <taxon>Bacillariophyta</taxon>
        <taxon>Coscinodiscophyceae</taxon>
        <taxon>Thalassiosirophycidae</taxon>
        <taxon>Stephanodiscales</taxon>
        <taxon>Stephanodiscaceae</taxon>
        <taxon>Cyclotella</taxon>
    </lineage>
</organism>
<dbReference type="Proteomes" id="UP001530400">
    <property type="component" value="Unassembled WGS sequence"/>
</dbReference>
<sequence>MVEKSGVLAAIVNLDEEQLRTVDDEGSYGTSADIVAPVKHSQMNDGADRAASSAALDKTDGTTAPTQPASDAPNNSYGSRRTRIKNAIFSKWKTNQLIPEKQQDDDGDIETSYLAIDDNVASSSPSVAGTIATEKASQLPSSNQTQSEDLLGLEQQNNVSSFNNGPLNPPPPQLALTSELFHWYIHRSWKKKLLTVFVVASSAIVLYDILFCSGRKSEDVVDRFLDWMRLHPVLGIYGYIGVLAVTSLVYIPPSPLIISSGFIFRSIYGPFSGPMLALLSSHVGAVIGGSIGFIRANYMTRDLIRILMRRYPLLRAIDAAVVRNSLRVMILLRLNPLIPFGVLNYLFGISGVSGPSFVLGVAGVVPWHLFLISVGANAHSLMYGDNNAILLRVILTGMGTACGVIGLVITWKFAKKELQREMNSQAVNDYRIQDPNLSPETTPRRNNDNEIEAADLQFGDYVRIQFWGMNVDDAVEVEAEDYRSKLDWELRILDDFS</sequence>
<feature type="region of interest" description="Disordered" evidence="6">
    <location>
        <begin position="39"/>
        <end position="80"/>
    </location>
</feature>
<evidence type="ECO:0000256" key="2">
    <source>
        <dbReference type="ARBA" id="ARBA00022475"/>
    </source>
</evidence>
<keyword evidence="3 7" id="KW-0812">Transmembrane</keyword>
<feature type="transmembrane region" description="Helical" evidence="7">
    <location>
        <begin position="271"/>
        <end position="294"/>
    </location>
</feature>
<dbReference type="AlphaFoldDB" id="A0ABD3PPH9"/>
<protein>
    <recommendedName>
        <fullName evidence="8">VTT domain-containing protein</fullName>
    </recommendedName>
</protein>
<dbReference type="InterPro" id="IPR015414">
    <property type="entry name" value="TMEM64"/>
</dbReference>
<feature type="domain" description="VTT" evidence="8">
    <location>
        <begin position="251"/>
        <end position="376"/>
    </location>
</feature>
<evidence type="ECO:0000256" key="6">
    <source>
        <dbReference type="SAM" id="MobiDB-lite"/>
    </source>
</evidence>
<feature type="transmembrane region" description="Helical" evidence="7">
    <location>
        <begin position="233"/>
        <end position="251"/>
    </location>
</feature>
<keyword evidence="4 7" id="KW-1133">Transmembrane helix</keyword>
<feature type="transmembrane region" description="Helical" evidence="7">
    <location>
        <begin position="193"/>
        <end position="212"/>
    </location>
</feature>
<dbReference type="EMBL" id="JALLPJ020000522">
    <property type="protein sequence ID" value="KAL3789479.1"/>
    <property type="molecule type" value="Genomic_DNA"/>
</dbReference>
<comment type="caution">
    <text evidence="9">The sequence shown here is derived from an EMBL/GenBank/DDBJ whole genome shotgun (WGS) entry which is preliminary data.</text>
</comment>
<evidence type="ECO:0000313" key="9">
    <source>
        <dbReference type="EMBL" id="KAL3789479.1"/>
    </source>
</evidence>
<dbReference type="Pfam" id="PF09335">
    <property type="entry name" value="VTT_dom"/>
    <property type="match status" value="1"/>
</dbReference>
<dbReference type="GO" id="GO:0005886">
    <property type="term" value="C:plasma membrane"/>
    <property type="evidence" value="ECO:0007669"/>
    <property type="project" value="UniProtKB-SubCell"/>
</dbReference>
<dbReference type="PANTHER" id="PTHR12677:SF59">
    <property type="entry name" value="GOLGI APPARATUS MEMBRANE PROTEIN TVP38-RELATED"/>
    <property type="match status" value="1"/>
</dbReference>
<evidence type="ECO:0000313" key="10">
    <source>
        <dbReference type="Proteomes" id="UP001530400"/>
    </source>
</evidence>
<evidence type="ECO:0000256" key="7">
    <source>
        <dbReference type="SAM" id="Phobius"/>
    </source>
</evidence>
<comment type="subcellular location">
    <subcellularLocation>
        <location evidence="1">Cell membrane</location>
        <topology evidence="1">Multi-pass membrane protein</topology>
    </subcellularLocation>
</comment>
<keyword evidence="10" id="KW-1185">Reference proteome</keyword>
<proteinExistence type="predicted"/>
<evidence type="ECO:0000256" key="3">
    <source>
        <dbReference type="ARBA" id="ARBA00022692"/>
    </source>
</evidence>
<evidence type="ECO:0000256" key="4">
    <source>
        <dbReference type="ARBA" id="ARBA00022989"/>
    </source>
</evidence>
<accession>A0ABD3PPH9</accession>